<dbReference type="UniPathway" id="UPA00667"/>
<evidence type="ECO:0000313" key="6">
    <source>
        <dbReference type="Proteomes" id="UP000503278"/>
    </source>
</evidence>
<sequence>MIKQDSVYHMYCTGWGIASWSSTDMVHWKAEKPVFAAAPQWAVEAVLGFKGHLWAPDISYYNGLYYLYYAVSTYGSNTSCIGVATNKTLDVASADYAWTDHGKLIQSVAGKNNWNAIVPNLITDKDGTPYLAFGSFWGGIKMVKLNPDRRSLAQSLDDLPTIASRIKSAPDVAGLNPIEAPFIFRSGKYYYLFASIDYCCKGPQSTYKIIVGRSKKLLGPYVDKEGVELTYGGGTILLQGDKNWYGVGHNAVCNFNGTDYLIFHGYDANDQGKSKLIIDKLTWSKGWPEAKDSSVN</sequence>
<organism evidence="5 6">
    <name type="scientific">Mucilaginibacter robiniae</name>
    <dbReference type="NCBI Taxonomy" id="2728022"/>
    <lineage>
        <taxon>Bacteria</taxon>
        <taxon>Pseudomonadati</taxon>
        <taxon>Bacteroidota</taxon>
        <taxon>Sphingobacteriia</taxon>
        <taxon>Sphingobacteriales</taxon>
        <taxon>Sphingobacteriaceae</taxon>
        <taxon>Mucilaginibacter</taxon>
    </lineage>
</organism>
<gene>
    <name evidence="5" type="ORF">HH214_02785</name>
</gene>
<dbReference type="KEGG" id="mrob:HH214_02785"/>
<dbReference type="PIRSF" id="PIRSF026534">
    <property type="entry name" value="Endo_alpha-L-arabinosidase"/>
    <property type="match status" value="1"/>
</dbReference>
<comment type="pathway">
    <text evidence="1">Glycan metabolism; L-arabinan degradation.</text>
</comment>
<dbReference type="InterPro" id="IPR023296">
    <property type="entry name" value="Glyco_hydro_beta-prop_sf"/>
</dbReference>
<evidence type="ECO:0000256" key="1">
    <source>
        <dbReference type="ARBA" id="ARBA00004834"/>
    </source>
</evidence>
<dbReference type="Gene3D" id="2.115.10.20">
    <property type="entry name" value="Glycosyl hydrolase domain, family 43"/>
    <property type="match status" value="1"/>
</dbReference>
<dbReference type="Proteomes" id="UP000503278">
    <property type="component" value="Chromosome"/>
</dbReference>
<dbReference type="InterPro" id="IPR006710">
    <property type="entry name" value="Glyco_hydro_43"/>
</dbReference>
<dbReference type="Pfam" id="PF04616">
    <property type="entry name" value="Glyco_hydro_43"/>
    <property type="match status" value="1"/>
</dbReference>
<comment type="similarity">
    <text evidence="2">Belongs to the glycosyl hydrolase 43 family.</text>
</comment>
<dbReference type="PANTHER" id="PTHR43301:SF3">
    <property type="entry name" value="ARABINAN ENDO-1,5-ALPHA-L-ARABINOSIDASE A-RELATED"/>
    <property type="match status" value="1"/>
</dbReference>
<dbReference type="InterPro" id="IPR050727">
    <property type="entry name" value="GH43_arabinanases"/>
</dbReference>
<keyword evidence="6" id="KW-1185">Reference proteome</keyword>
<evidence type="ECO:0000256" key="3">
    <source>
        <dbReference type="ARBA" id="ARBA00022801"/>
    </source>
</evidence>
<accession>A0A7L5ECX4</accession>
<evidence type="ECO:0000256" key="4">
    <source>
        <dbReference type="ARBA" id="ARBA00023295"/>
    </source>
</evidence>
<protein>
    <submittedName>
        <fullName evidence="5">Arabinan endo-1,5-alpha-L-arabinosidase</fullName>
    </submittedName>
</protein>
<reference evidence="5 6" key="1">
    <citation type="submission" date="2020-04" db="EMBL/GenBank/DDBJ databases">
        <title>Genome sequencing of novel species.</title>
        <authorList>
            <person name="Heo J."/>
            <person name="Kim S.-J."/>
            <person name="Kim J.-S."/>
            <person name="Hong S.-B."/>
            <person name="Kwon S.-W."/>
        </authorList>
    </citation>
    <scope>NUCLEOTIDE SEQUENCE [LARGE SCALE GENOMIC DNA]</scope>
    <source>
        <strain evidence="5 6">F39-2</strain>
    </source>
</reference>
<name>A0A7L5ECX4_9SPHI</name>
<dbReference type="GO" id="GO:0046558">
    <property type="term" value="F:arabinan endo-1,5-alpha-L-arabinosidase activity"/>
    <property type="evidence" value="ECO:0007669"/>
    <property type="project" value="InterPro"/>
</dbReference>
<keyword evidence="3" id="KW-0378">Hydrolase</keyword>
<keyword evidence="4" id="KW-0326">Glycosidase</keyword>
<dbReference type="GO" id="GO:0031222">
    <property type="term" value="P:arabinan catabolic process"/>
    <property type="evidence" value="ECO:0007669"/>
    <property type="project" value="UniProtKB-UniPathway"/>
</dbReference>
<dbReference type="EMBL" id="CP051682">
    <property type="protein sequence ID" value="QJD98276.1"/>
    <property type="molecule type" value="Genomic_DNA"/>
</dbReference>
<proteinExistence type="inferred from homology"/>
<evidence type="ECO:0000313" key="5">
    <source>
        <dbReference type="EMBL" id="QJD98276.1"/>
    </source>
</evidence>
<dbReference type="PANTHER" id="PTHR43301">
    <property type="entry name" value="ARABINAN ENDO-1,5-ALPHA-L-ARABINOSIDASE"/>
    <property type="match status" value="1"/>
</dbReference>
<evidence type="ECO:0000256" key="2">
    <source>
        <dbReference type="ARBA" id="ARBA00009865"/>
    </source>
</evidence>
<dbReference type="AlphaFoldDB" id="A0A7L5ECX4"/>
<dbReference type="SUPFAM" id="SSF75005">
    <property type="entry name" value="Arabinanase/levansucrase/invertase"/>
    <property type="match status" value="1"/>
</dbReference>
<dbReference type="InterPro" id="IPR016840">
    <property type="entry name" value="Glyco_hydro_43_endo_a_Ara-ase"/>
</dbReference>